<feature type="region of interest" description="Disordered" evidence="1">
    <location>
        <begin position="1"/>
        <end position="108"/>
    </location>
</feature>
<evidence type="ECO:0000313" key="3">
    <source>
        <dbReference type="EMBL" id="MPC63708.1"/>
    </source>
</evidence>
<feature type="transmembrane region" description="Helical" evidence="2">
    <location>
        <begin position="165"/>
        <end position="191"/>
    </location>
</feature>
<protein>
    <submittedName>
        <fullName evidence="3">Uncharacterized protein</fullName>
    </submittedName>
</protein>
<dbReference type="Proteomes" id="UP000324222">
    <property type="component" value="Unassembled WGS sequence"/>
</dbReference>
<keyword evidence="2" id="KW-1133">Transmembrane helix</keyword>
<comment type="caution">
    <text evidence="3">The sequence shown here is derived from an EMBL/GenBank/DDBJ whole genome shotgun (WGS) entry which is preliminary data.</text>
</comment>
<name>A0A5B7H3N2_PORTR</name>
<organism evidence="3 4">
    <name type="scientific">Portunus trituberculatus</name>
    <name type="common">Swimming crab</name>
    <name type="synonym">Neptunus trituberculatus</name>
    <dbReference type="NCBI Taxonomy" id="210409"/>
    <lineage>
        <taxon>Eukaryota</taxon>
        <taxon>Metazoa</taxon>
        <taxon>Ecdysozoa</taxon>
        <taxon>Arthropoda</taxon>
        <taxon>Crustacea</taxon>
        <taxon>Multicrustacea</taxon>
        <taxon>Malacostraca</taxon>
        <taxon>Eumalacostraca</taxon>
        <taxon>Eucarida</taxon>
        <taxon>Decapoda</taxon>
        <taxon>Pleocyemata</taxon>
        <taxon>Brachyura</taxon>
        <taxon>Eubrachyura</taxon>
        <taxon>Portunoidea</taxon>
        <taxon>Portunidae</taxon>
        <taxon>Portuninae</taxon>
        <taxon>Portunus</taxon>
    </lineage>
</organism>
<dbReference type="AlphaFoldDB" id="A0A5B7H3N2"/>
<sequence>MRPESRWATLQSGEARGEGPVDTSSPGQPSSLVAESRLASDAAWGGAALPTATPEGWSSHANPGSLLHRHDDSLGHGSERDRQRTWFGAPLRQRRASGEARGRPAALGQEVGAGTRKIIRRVGGYVTSLEHIRVLSHQRAYTYIRRQDSAIPSLPVTRHTPRPTLLLLLSLIVILVLTLVAALLASSRLFFTPP</sequence>
<evidence type="ECO:0000256" key="1">
    <source>
        <dbReference type="SAM" id="MobiDB-lite"/>
    </source>
</evidence>
<evidence type="ECO:0000256" key="2">
    <source>
        <dbReference type="SAM" id="Phobius"/>
    </source>
</evidence>
<accession>A0A5B7H3N2</accession>
<feature type="compositionally biased region" description="Basic and acidic residues" evidence="1">
    <location>
        <begin position="68"/>
        <end position="84"/>
    </location>
</feature>
<evidence type="ECO:0000313" key="4">
    <source>
        <dbReference type="Proteomes" id="UP000324222"/>
    </source>
</evidence>
<keyword evidence="2" id="KW-0472">Membrane</keyword>
<keyword evidence="2" id="KW-0812">Transmembrane</keyword>
<reference evidence="3 4" key="1">
    <citation type="submission" date="2019-05" db="EMBL/GenBank/DDBJ databases">
        <title>Another draft genome of Portunus trituberculatus and its Hox gene families provides insights of decapod evolution.</title>
        <authorList>
            <person name="Jeong J.-H."/>
            <person name="Song I."/>
            <person name="Kim S."/>
            <person name="Choi T."/>
            <person name="Kim D."/>
            <person name="Ryu S."/>
            <person name="Kim W."/>
        </authorList>
    </citation>
    <scope>NUCLEOTIDE SEQUENCE [LARGE SCALE GENOMIC DNA]</scope>
    <source>
        <tissue evidence="3">Muscle</tissue>
    </source>
</reference>
<keyword evidence="4" id="KW-1185">Reference proteome</keyword>
<dbReference type="EMBL" id="VSRR010021173">
    <property type="protein sequence ID" value="MPC63708.1"/>
    <property type="molecule type" value="Genomic_DNA"/>
</dbReference>
<feature type="compositionally biased region" description="Polar residues" evidence="1">
    <location>
        <begin position="22"/>
        <end position="33"/>
    </location>
</feature>
<gene>
    <name evidence="3" type="ORF">E2C01_057809</name>
</gene>
<proteinExistence type="predicted"/>